<evidence type="ECO:0000313" key="1">
    <source>
        <dbReference type="EMBL" id="PFT74927.1"/>
    </source>
</evidence>
<dbReference type="EMBL" id="NVCU01000399">
    <property type="protein sequence ID" value="PFT74927.1"/>
    <property type="molecule type" value="Genomic_DNA"/>
</dbReference>
<feature type="non-terminal residue" evidence="1">
    <location>
        <position position="1"/>
    </location>
</feature>
<gene>
    <name evidence="1" type="ORF">COK81_30520</name>
</gene>
<reference evidence="1 2" key="1">
    <citation type="submission" date="2017-09" db="EMBL/GenBank/DDBJ databases">
        <title>Large-scale bioinformatics analysis of Bacillus genomes uncovers conserved roles of natural products in bacterial physiology.</title>
        <authorList>
            <consortium name="Agbiome Team Llc"/>
            <person name="Bleich R.M."/>
            <person name="Grubbs K.J."/>
            <person name="Santa Maria K.C."/>
            <person name="Allen S.E."/>
            <person name="Farag S."/>
            <person name="Shank E.A."/>
            <person name="Bowers A."/>
        </authorList>
    </citation>
    <scope>NUCLEOTIDE SEQUENCE [LARGE SCALE GENOMIC DNA]</scope>
    <source>
        <strain evidence="1 2">AFS064137</strain>
    </source>
</reference>
<evidence type="ECO:0000313" key="2">
    <source>
        <dbReference type="Proteomes" id="UP000225910"/>
    </source>
</evidence>
<accession>A0A9X7AVT0</accession>
<name>A0A9X7AVT0_BACTU</name>
<sequence length="44" mass="5542">EVKAYFACKKGKWYRKLENEFEDRRKEEEQKMMLQKEERGILFV</sequence>
<organism evidence="1 2">
    <name type="scientific">Bacillus thuringiensis</name>
    <dbReference type="NCBI Taxonomy" id="1428"/>
    <lineage>
        <taxon>Bacteria</taxon>
        <taxon>Bacillati</taxon>
        <taxon>Bacillota</taxon>
        <taxon>Bacilli</taxon>
        <taxon>Bacillales</taxon>
        <taxon>Bacillaceae</taxon>
        <taxon>Bacillus</taxon>
        <taxon>Bacillus cereus group</taxon>
    </lineage>
</organism>
<dbReference type="Proteomes" id="UP000225910">
    <property type="component" value="Unassembled WGS sequence"/>
</dbReference>
<comment type="caution">
    <text evidence="1">The sequence shown here is derived from an EMBL/GenBank/DDBJ whole genome shotgun (WGS) entry which is preliminary data.</text>
</comment>
<dbReference type="AlphaFoldDB" id="A0A9X7AVT0"/>
<protein>
    <submittedName>
        <fullName evidence="1">Transposase</fullName>
    </submittedName>
</protein>
<proteinExistence type="predicted"/>